<keyword evidence="2" id="KW-1185">Reference proteome</keyword>
<name>A0A285NEM5_9HYPH</name>
<gene>
    <name evidence="1" type="ORF">SAMN06265368_0305</name>
</gene>
<dbReference type="Gene3D" id="3.90.190.10">
    <property type="entry name" value="Protein tyrosine phosphatase superfamily"/>
    <property type="match status" value="1"/>
</dbReference>
<proteinExistence type="predicted"/>
<evidence type="ECO:0000313" key="2">
    <source>
        <dbReference type="Proteomes" id="UP000219439"/>
    </source>
</evidence>
<organism evidence="1 2">
    <name type="scientific">Cohaesibacter gelatinilyticus</name>
    <dbReference type="NCBI Taxonomy" id="372072"/>
    <lineage>
        <taxon>Bacteria</taxon>
        <taxon>Pseudomonadati</taxon>
        <taxon>Pseudomonadota</taxon>
        <taxon>Alphaproteobacteria</taxon>
        <taxon>Hyphomicrobiales</taxon>
        <taxon>Cohaesibacteraceae</taxon>
    </lineage>
</organism>
<sequence length="171" mass="18815">MLYVCSLAKMPGLVEEVGARHLVSVINSDMAVQRPACIREENHLFLGMNDIVVSMPGFERGSQQQVSKLISFFRNWDREHPLVLHCWAGVSRSTASAYIASCALNPTMDEDRIAQDLRAASPSATPNQWLVALADDMLNRDGRMVAAIERIGRGANCYEGDVFAMPHIGPA</sequence>
<dbReference type="InterPro" id="IPR016130">
    <property type="entry name" value="Tyr_Pase_AS"/>
</dbReference>
<dbReference type="OrthoDB" id="9794527at2"/>
<dbReference type="PROSITE" id="PS00383">
    <property type="entry name" value="TYR_PHOSPHATASE_1"/>
    <property type="match status" value="1"/>
</dbReference>
<dbReference type="SUPFAM" id="SSF52799">
    <property type="entry name" value="(Phosphotyrosine protein) phosphatases II"/>
    <property type="match status" value="1"/>
</dbReference>
<dbReference type="InterPro" id="IPR029021">
    <property type="entry name" value="Prot-tyrosine_phosphatase-like"/>
</dbReference>
<reference evidence="1 2" key="1">
    <citation type="submission" date="2017-09" db="EMBL/GenBank/DDBJ databases">
        <authorList>
            <person name="Ehlers B."/>
            <person name="Leendertz F.H."/>
        </authorList>
    </citation>
    <scope>NUCLEOTIDE SEQUENCE [LARGE SCALE GENOMIC DNA]</scope>
    <source>
        <strain evidence="1 2">DSM 18289</strain>
    </source>
</reference>
<dbReference type="RefSeq" id="WP_097151642.1">
    <property type="nucleotide sequence ID" value="NZ_OBEL01000001.1"/>
</dbReference>
<dbReference type="AlphaFoldDB" id="A0A285NEM5"/>
<protein>
    <recommendedName>
        <fullName evidence="3">Tyrosine specific protein phosphatases domain-containing protein</fullName>
    </recommendedName>
</protein>
<evidence type="ECO:0000313" key="1">
    <source>
        <dbReference type="EMBL" id="SNZ06101.1"/>
    </source>
</evidence>
<accession>A0A285NEM5</accession>
<evidence type="ECO:0008006" key="3">
    <source>
        <dbReference type="Google" id="ProtNLM"/>
    </source>
</evidence>
<dbReference type="EMBL" id="OBEL01000001">
    <property type="protein sequence ID" value="SNZ06101.1"/>
    <property type="molecule type" value="Genomic_DNA"/>
</dbReference>
<dbReference type="Proteomes" id="UP000219439">
    <property type="component" value="Unassembled WGS sequence"/>
</dbReference>